<evidence type="ECO:0000259" key="8">
    <source>
        <dbReference type="Pfam" id="PF06738"/>
    </source>
</evidence>
<dbReference type="RefSeq" id="WP_001178657.1">
    <property type="nucleotide sequence ID" value="NZ_CAACXY010000016.1"/>
</dbReference>
<evidence type="ECO:0000313" key="19">
    <source>
        <dbReference type="Proteomes" id="UP000268870"/>
    </source>
</evidence>
<feature type="transmembrane region" description="Helical" evidence="7">
    <location>
        <begin position="267"/>
        <end position="285"/>
    </location>
</feature>
<dbReference type="EMBL" id="UAVB01000001">
    <property type="protein sequence ID" value="SQA19166.1"/>
    <property type="molecule type" value="Genomic_DNA"/>
</dbReference>
<evidence type="ECO:0000313" key="13">
    <source>
        <dbReference type="EMBL" id="SUN15061.1"/>
    </source>
</evidence>
<evidence type="ECO:0000313" key="10">
    <source>
        <dbReference type="EMBL" id="KLJ30557.1"/>
    </source>
</evidence>
<dbReference type="EMBL" id="LR134265">
    <property type="protein sequence ID" value="VED65642.1"/>
    <property type="molecule type" value="Genomic_DNA"/>
</dbReference>
<dbReference type="Proteomes" id="UP000268870">
    <property type="component" value="Chromosome"/>
</dbReference>
<dbReference type="Proteomes" id="UP000035174">
    <property type="component" value="Unassembled WGS sequence"/>
</dbReference>
<evidence type="ECO:0000313" key="17">
    <source>
        <dbReference type="Proteomes" id="UP000250200"/>
    </source>
</evidence>
<keyword evidence="5 7" id="KW-0472">Membrane</keyword>
<feature type="transmembrane region" description="Helical" evidence="7">
    <location>
        <begin position="223"/>
        <end position="247"/>
    </location>
</feature>
<dbReference type="Proteomes" id="UP000254076">
    <property type="component" value="Unassembled WGS sequence"/>
</dbReference>
<sequence>MQNDMSVVLRAGKLLIESGAEVYRVEDTMKHFAKALQIENFEAYVVSSSIIASGINRYGKQEAKVCNTDGVTANLGRLEAVNNLSRQIAKQDLVSPEEIVKQLDLIEHQKDYSLLVTLISYFCGAGSFSLALGSSLLDSFSAAVTGLILGYFLNLMESRIHTGFLLTILGSSVVALSANLLYFSGLGEHRSIIILGALMVMVPGAAFVNSVREFSQNNFSTGLALIMSALLICISISAGVAITIEIIPFAEQMTGSFSGVPNTILEIIIRTLMAGLGTIAFSILYHVPKRYFLDLGILGAISWMLYLILWQQFHMDAIAVFFPGLFITYFSRLLAAKRKCPATVFLATSMFPLIPGLSFYRAVYFLLTGADAVAMEYFRSCFVTAFTIAIAISIVQQIPLSFFIRRKMIK</sequence>
<dbReference type="EMBL" id="UHEQ01000004">
    <property type="protein sequence ID" value="SUN15061.1"/>
    <property type="molecule type" value="Genomic_DNA"/>
</dbReference>
<dbReference type="PANTHER" id="PTHR34390:SF2">
    <property type="entry name" value="SUCCINATE TRANSPORTER SUBUNIT YJJP-RELATED"/>
    <property type="match status" value="1"/>
</dbReference>
<feature type="transmembrane region" description="Helical" evidence="7">
    <location>
        <begin position="191"/>
        <end position="211"/>
    </location>
</feature>
<evidence type="ECO:0000313" key="12">
    <source>
        <dbReference type="EMBL" id="SQA19166.1"/>
    </source>
</evidence>
<dbReference type="EMBL" id="LCVB01000013">
    <property type="protein sequence ID" value="KLJ30557.1"/>
    <property type="molecule type" value="Genomic_DNA"/>
</dbReference>
<feature type="transmembrane region" description="Helical" evidence="7">
    <location>
        <begin position="342"/>
        <end position="362"/>
    </location>
</feature>
<evidence type="ECO:0000256" key="3">
    <source>
        <dbReference type="ARBA" id="ARBA00022692"/>
    </source>
</evidence>
<evidence type="ECO:0000259" key="9">
    <source>
        <dbReference type="Pfam" id="PF12821"/>
    </source>
</evidence>
<dbReference type="AlphaFoldDB" id="A0A0H1EWK6"/>
<feature type="transmembrane region" description="Helical" evidence="7">
    <location>
        <begin position="292"/>
        <end position="311"/>
    </location>
</feature>
<evidence type="ECO:0000313" key="15">
    <source>
        <dbReference type="Proteomes" id="UP000035174"/>
    </source>
</evidence>
<reference evidence="14 19" key="3">
    <citation type="submission" date="2018-12" db="EMBL/GenBank/DDBJ databases">
        <authorList>
            <consortium name="Pathogen Informatics"/>
        </authorList>
    </citation>
    <scope>NUCLEOTIDE SEQUENCE [LARGE SCALE GENOMIC DNA]</scope>
    <source>
        <strain evidence="14 19">NCTC8184</strain>
    </source>
</reference>
<evidence type="ECO:0000256" key="1">
    <source>
        <dbReference type="ARBA" id="ARBA00004651"/>
    </source>
</evidence>
<evidence type="ECO:0000256" key="2">
    <source>
        <dbReference type="ARBA" id="ARBA00022475"/>
    </source>
</evidence>
<keyword evidence="3 7" id="KW-0812">Transmembrane</keyword>
<feature type="transmembrane region" description="Helical" evidence="7">
    <location>
        <begin position="139"/>
        <end position="156"/>
    </location>
</feature>
<feature type="transmembrane region" description="Helical" evidence="7">
    <location>
        <begin position="163"/>
        <end position="185"/>
    </location>
</feature>
<evidence type="ECO:0000256" key="6">
    <source>
        <dbReference type="ARBA" id="ARBA00034125"/>
    </source>
</evidence>
<name>A0A0H1EWK6_STRAG</name>
<proteinExistence type="inferred from homology"/>
<evidence type="ECO:0000313" key="18">
    <source>
        <dbReference type="Proteomes" id="UP000254076"/>
    </source>
</evidence>
<comment type="similarity">
    <text evidence="6">Belongs to the ThrE exporter (TC 2.A.79) family.</text>
</comment>
<reference evidence="15 16" key="1">
    <citation type="journal article" date="2015" name="PLoS ONE">
        <title>Genomic analysis reveals the molecular basis for capsule loss in the group B streptococcus population.</title>
        <authorList>
            <consortium name="DEVANI Consortium"/>
            <person name="Rosini R."/>
            <person name="Campisi E."/>
            <person name="De Chiara M."/>
            <person name="Tettelin H."/>
            <person name="Rinaudo D."/>
            <person name="Toniolo C."/>
            <person name="Metruccio M."/>
            <person name="Guidotti S."/>
            <person name="Sorensen U.B."/>
            <person name="Kilian M."/>
            <person name="Ramirez M."/>
            <person name="Janulczyk R."/>
            <person name="Donati C."/>
            <person name="Grandi G."/>
            <person name="Margarit I."/>
        </authorList>
    </citation>
    <scope>NUCLEOTIDE SEQUENCE [LARGE SCALE GENOMIC DNA]</scope>
    <source>
        <strain evidence="11 16">DK-B-USS-215</strain>
        <strain evidence="10 15">ES-PW-063</strain>
    </source>
</reference>
<protein>
    <submittedName>
        <fullName evidence="10">Membrane protein</fullName>
    </submittedName>
    <submittedName>
        <fullName evidence="13">Uncharacterized conserved protein</fullName>
    </submittedName>
</protein>
<dbReference type="GO" id="GO:0022857">
    <property type="term" value="F:transmembrane transporter activity"/>
    <property type="evidence" value="ECO:0007669"/>
    <property type="project" value="InterPro"/>
</dbReference>
<dbReference type="GO" id="GO:0005886">
    <property type="term" value="C:plasma membrane"/>
    <property type="evidence" value="ECO:0007669"/>
    <property type="project" value="UniProtKB-SubCell"/>
</dbReference>
<evidence type="ECO:0000256" key="5">
    <source>
        <dbReference type="ARBA" id="ARBA00023136"/>
    </source>
</evidence>
<dbReference type="EMBL" id="LBKL01000098">
    <property type="protein sequence ID" value="KLL35364.1"/>
    <property type="molecule type" value="Genomic_DNA"/>
</dbReference>
<feature type="domain" description="Threonine/Serine exporter ThrE" evidence="9">
    <location>
        <begin position="272"/>
        <end position="397"/>
    </location>
</feature>
<evidence type="ECO:0000256" key="7">
    <source>
        <dbReference type="SAM" id="Phobius"/>
    </source>
</evidence>
<dbReference type="InterPro" id="IPR010619">
    <property type="entry name" value="ThrE-like_N"/>
</dbReference>
<dbReference type="Pfam" id="PF12821">
    <property type="entry name" value="ThrE_2"/>
    <property type="match status" value="1"/>
</dbReference>
<feature type="transmembrane region" description="Helical" evidence="7">
    <location>
        <begin position="317"/>
        <end position="335"/>
    </location>
</feature>
<comment type="subcellular location">
    <subcellularLocation>
        <location evidence="1">Cell membrane</location>
        <topology evidence="1">Multi-pass membrane protein</topology>
    </subcellularLocation>
</comment>
<dbReference type="Proteomes" id="UP000250200">
    <property type="component" value="Unassembled WGS sequence"/>
</dbReference>
<keyword evidence="2" id="KW-1003">Cell membrane</keyword>
<dbReference type="InterPro" id="IPR024528">
    <property type="entry name" value="ThrE_2"/>
</dbReference>
<dbReference type="Pfam" id="PF06738">
    <property type="entry name" value="ThrE"/>
    <property type="match status" value="1"/>
</dbReference>
<dbReference type="Proteomes" id="UP000035346">
    <property type="component" value="Unassembled WGS sequence"/>
</dbReference>
<keyword evidence="4 7" id="KW-1133">Transmembrane helix</keyword>
<dbReference type="InterPro" id="IPR050539">
    <property type="entry name" value="ThrE_Dicarb/AminoAcid_Exp"/>
</dbReference>
<gene>
    <name evidence="12" type="ORF">NCTC8181_02231</name>
    <name evidence="14" type="ORF">NCTC8184_01699</name>
    <name evidence="13" type="ORF">NCTC8185_02385</name>
    <name evidence="11" type="ORF">WA04_10920</name>
    <name evidence="10" type="ORF">WA45_01610</name>
</gene>
<reference evidence="17 18" key="2">
    <citation type="submission" date="2018-06" db="EMBL/GenBank/DDBJ databases">
        <authorList>
            <consortium name="Pathogen Informatics"/>
            <person name="Doyle S."/>
        </authorList>
    </citation>
    <scope>NUCLEOTIDE SEQUENCE [LARGE SCALE GENOMIC DNA]</scope>
    <source>
        <strain evidence="12 17">NCTC8181</strain>
        <strain evidence="13 18">NCTC8185</strain>
    </source>
</reference>
<feature type="transmembrane region" description="Helical" evidence="7">
    <location>
        <begin position="382"/>
        <end position="404"/>
    </location>
</feature>
<dbReference type="OMA" id="LEVMYFF"/>
<evidence type="ECO:0000313" key="11">
    <source>
        <dbReference type="EMBL" id="KLL35364.1"/>
    </source>
</evidence>
<dbReference type="GO" id="GO:0015744">
    <property type="term" value="P:succinate transport"/>
    <property type="evidence" value="ECO:0007669"/>
    <property type="project" value="TreeGrafter"/>
</dbReference>
<evidence type="ECO:0000256" key="4">
    <source>
        <dbReference type="ARBA" id="ARBA00022989"/>
    </source>
</evidence>
<dbReference type="PANTHER" id="PTHR34390">
    <property type="entry name" value="UPF0442 PROTEIN YJJB-RELATED"/>
    <property type="match status" value="1"/>
</dbReference>
<feature type="domain" description="Threonine/serine exporter-like N-terminal" evidence="8">
    <location>
        <begin position="7"/>
        <end position="246"/>
    </location>
</feature>
<evidence type="ECO:0000313" key="14">
    <source>
        <dbReference type="EMBL" id="VED65642.1"/>
    </source>
</evidence>
<evidence type="ECO:0000313" key="16">
    <source>
        <dbReference type="Proteomes" id="UP000035346"/>
    </source>
</evidence>
<organism evidence="13 18">
    <name type="scientific">Streptococcus agalactiae</name>
    <dbReference type="NCBI Taxonomy" id="1311"/>
    <lineage>
        <taxon>Bacteria</taxon>
        <taxon>Bacillati</taxon>
        <taxon>Bacillota</taxon>
        <taxon>Bacilli</taxon>
        <taxon>Lactobacillales</taxon>
        <taxon>Streptococcaceae</taxon>
        <taxon>Streptococcus</taxon>
    </lineage>
</organism>
<accession>A0A0H1EWK6</accession>
<feature type="transmembrane region" description="Helical" evidence="7">
    <location>
        <begin position="112"/>
        <end position="133"/>
    </location>
</feature>